<proteinExistence type="predicted"/>
<dbReference type="AlphaFoldDB" id="A0A1F6ESD7"/>
<evidence type="ECO:0000256" key="2">
    <source>
        <dbReference type="SAM" id="SignalP"/>
    </source>
</evidence>
<gene>
    <name evidence="3" type="ORF">A2950_01015</name>
</gene>
<dbReference type="EMBL" id="MFMD01000008">
    <property type="protein sequence ID" value="OGG76566.1"/>
    <property type="molecule type" value="Genomic_DNA"/>
</dbReference>
<name>A0A1F6ESD7_9BACT</name>
<feature type="chain" id="PRO_5009524208" description="DUF5667 domain-containing protein" evidence="2">
    <location>
        <begin position="26"/>
        <end position="216"/>
    </location>
</feature>
<comment type="caution">
    <text evidence="3">The sequence shown here is derived from an EMBL/GenBank/DDBJ whole genome shotgun (WGS) entry which is preliminary data.</text>
</comment>
<evidence type="ECO:0000256" key="1">
    <source>
        <dbReference type="SAM" id="MobiDB-lite"/>
    </source>
</evidence>
<feature type="compositionally biased region" description="Polar residues" evidence="1">
    <location>
        <begin position="58"/>
        <end position="75"/>
    </location>
</feature>
<evidence type="ECO:0000313" key="3">
    <source>
        <dbReference type="EMBL" id="OGG76566.1"/>
    </source>
</evidence>
<dbReference type="STRING" id="1798516.A2950_01015"/>
<dbReference type="Proteomes" id="UP000176714">
    <property type="component" value="Unassembled WGS sequence"/>
</dbReference>
<keyword evidence="2" id="KW-0732">Signal</keyword>
<feature type="region of interest" description="Disordered" evidence="1">
    <location>
        <begin position="49"/>
        <end position="75"/>
    </location>
</feature>
<sequence length="216" mass="22394">MKMKLISAVSTALLLGAGVVPLASAQGTGTADARNANAAVGVRPEVSVTSAGVPDRGNATSTAAQAARDNANSDGKLTAEAHRSAVATFVQSLLAVANREGGIGAQVRAVAQSQQDSASTSAKAIANVEDRGWLRTVLFGSDYRSLGQLRSEMVTTNANITQLKNLLGNAVLDADKAELSAQIAVLEDLQAKTAAFVQTRESSFSIFGWFTKRFAQ</sequence>
<evidence type="ECO:0008006" key="5">
    <source>
        <dbReference type="Google" id="ProtNLM"/>
    </source>
</evidence>
<feature type="signal peptide" evidence="2">
    <location>
        <begin position="1"/>
        <end position="25"/>
    </location>
</feature>
<reference evidence="3 4" key="1">
    <citation type="journal article" date="2016" name="Nat. Commun.">
        <title>Thousands of microbial genomes shed light on interconnected biogeochemical processes in an aquifer system.</title>
        <authorList>
            <person name="Anantharaman K."/>
            <person name="Brown C.T."/>
            <person name="Hug L.A."/>
            <person name="Sharon I."/>
            <person name="Castelle C.J."/>
            <person name="Probst A.J."/>
            <person name="Thomas B.C."/>
            <person name="Singh A."/>
            <person name="Wilkins M.J."/>
            <person name="Karaoz U."/>
            <person name="Brodie E.L."/>
            <person name="Williams K.H."/>
            <person name="Hubbard S.S."/>
            <person name="Banfield J.F."/>
        </authorList>
    </citation>
    <scope>NUCLEOTIDE SEQUENCE [LARGE SCALE GENOMIC DNA]</scope>
</reference>
<accession>A0A1F6ESD7</accession>
<evidence type="ECO:0000313" key="4">
    <source>
        <dbReference type="Proteomes" id="UP000176714"/>
    </source>
</evidence>
<protein>
    <recommendedName>
        <fullName evidence="5">DUF5667 domain-containing protein</fullName>
    </recommendedName>
</protein>
<organism evidence="3 4">
    <name type="scientific">Candidatus Kaiserbacteria bacterium RIFCSPLOWO2_01_FULL_55_19</name>
    <dbReference type="NCBI Taxonomy" id="1798516"/>
    <lineage>
        <taxon>Bacteria</taxon>
        <taxon>Candidatus Kaiseribacteriota</taxon>
    </lineage>
</organism>